<protein>
    <recommendedName>
        <fullName evidence="2">Spaetzle domain-containing protein</fullName>
    </recommendedName>
</protein>
<dbReference type="AlphaFoldDB" id="A0AAU9V6C0"/>
<evidence type="ECO:0000313" key="3">
    <source>
        <dbReference type="EMBL" id="CAH2105295.1"/>
    </source>
</evidence>
<dbReference type="EMBL" id="CAKOGL010000028">
    <property type="protein sequence ID" value="CAH2105295.1"/>
    <property type="molecule type" value="Genomic_DNA"/>
</dbReference>
<comment type="caution">
    <text evidence="3">The sequence shown here is derived from an EMBL/GenBank/DDBJ whole genome shotgun (WGS) entry which is preliminary data.</text>
</comment>
<evidence type="ECO:0000259" key="2">
    <source>
        <dbReference type="Pfam" id="PF16077"/>
    </source>
</evidence>
<feature type="chain" id="PRO_5043583476" description="Spaetzle domain-containing protein" evidence="1">
    <location>
        <begin position="21"/>
        <end position="190"/>
    </location>
</feature>
<keyword evidence="1" id="KW-0732">Signal</keyword>
<feature type="signal peptide" evidence="1">
    <location>
        <begin position="1"/>
        <end position="20"/>
    </location>
</feature>
<evidence type="ECO:0000313" key="4">
    <source>
        <dbReference type="Proteomes" id="UP001153954"/>
    </source>
</evidence>
<accession>A0AAU9V6C0</accession>
<dbReference type="Gene3D" id="2.10.90.10">
    <property type="entry name" value="Cystine-knot cytokines"/>
    <property type="match status" value="1"/>
</dbReference>
<evidence type="ECO:0000256" key="1">
    <source>
        <dbReference type="SAM" id="SignalP"/>
    </source>
</evidence>
<dbReference type="Pfam" id="PF16077">
    <property type="entry name" value="Spaetzle"/>
    <property type="match status" value="1"/>
</dbReference>
<feature type="domain" description="Spaetzle" evidence="2">
    <location>
        <begin position="89"/>
        <end position="176"/>
    </location>
</feature>
<sequence>MFVLAFVLAISAHSLHTTYALEKNSINHDDIPEACKDLTYCTIKPKDYPEEKFKDMFKDYKFLPQPEMIVEINNRVGDDSDCDSEVTYEPLYQVRPKRNEPWRTVIQVPEKNFNQRIRIERCTKPEAPCFTAMQPYEEYTTYCQQKNNKWEVLVYKENNETETITAELPVCCSCHYKLVSFSDRFGKPEK</sequence>
<proteinExistence type="predicted"/>
<dbReference type="Proteomes" id="UP001153954">
    <property type="component" value="Unassembled WGS sequence"/>
</dbReference>
<keyword evidence="4" id="KW-1185">Reference proteome</keyword>
<dbReference type="InterPro" id="IPR029034">
    <property type="entry name" value="Cystine-knot_cytokine"/>
</dbReference>
<dbReference type="SUPFAM" id="SSF57501">
    <property type="entry name" value="Cystine-knot cytokines"/>
    <property type="match status" value="1"/>
</dbReference>
<reference evidence="3" key="1">
    <citation type="submission" date="2022-03" db="EMBL/GenBank/DDBJ databases">
        <authorList>
            <person name="Tunstrom K."/>
        </authorList>
    </citation>
    <scope>NUCLEOTIDE SEQUENCE</scope>
</reference>
<dbReference type="InterPro" id="IPR032104">
    <property type="entry name" value="Spaetzle"/>
</dbReference>
<gene>
    <name evidence="3" type="ORF">EEDITHA_LOCUS19573</name>
</gene>
<organism evidence="3 4">
    <name type="scientific">Euphydryas editha</name>
    <name type="common">Edith's checkerspot</name>
    <dbReference type="NCBI Taxonomy" id="104508"/>
    <lineage>
        <taxon>Eukaryota</taxon>
        <taxon>Metazoa</taxon>
        <taxon>Ecdysozoa</taxon>
        <taxon>Arthropoda</taxon>
        <taxon>Hexapoda</taxon>
        <taxon>Insecta</taxon>
        <taxon>Pterygota</taxon>
        <taxon>Neoptera</taxon>
        <taxon>Endopterygota</taxon>
        <taxon>Lepidoptera</taxon>
        <taxon>Glossata</taxon>
        <taxon>Ditrysia</taxon>
        <taxon>Papilionoidea</taxon>
        <taxon>Nymphalidae</taxon>
        <taxon>Nymphalinae</taxon>
        <taxon>Euphydryas</taxon>
    </lineage>
</organism>
<name>A0AAU9V6C0_EUPED</name>